<sequence length="131" mass="13976">MHAHGWHGRPARRRAPRVPGAAAAAKRPGPGTAWRTGVMSNGRVVRDRGTAILAIGRSKCILMERLGWTGAGFAGIAVISLNDLAFYLNDANNPDGFPRIGPRARCRSTGGPTVLPAVPRAVPGRHAWRSR</sequence>
<feature type="compositionally biased region" description="Low complexity" evidence="1">
    <location>
        <begin position="17"/>
        <end position="33"/>
    </location>
</feature>
<reference evidence="2 3" key="1">
    <citation type="submission" date="2016-08" db="EMBL/GenBank/DDBJ databases">
        <authorList>
            <person name="Seilhamer J.J."/>
        </authorList>
    </citation>
    <scope>NUCLEOTIDE SEQUENCE [LARGE SCALE GENOMIC DNA]</scope>
    <source>
        <strain evidence="2 3">VC14762</strain>
    </source>
</reference>
<feature type="compositionally biased region" description="Basic residues" evidence="1">
    <location>
        <begin position="1"/>
        <end position="16"/>
    </location>
</feature>
<dbReference type="EMBL" id="MUTJ01000111">
    <property type="protein sequence ID" value="ONU73587.1"/>
    <property type="molecule type" value="Genomic_DNA"/>
</dbReference>
<dbReference type="Proteomes" id="UP000188543">
    <property type="component" value="Unassembled WGS sequence"/>
</dbReference>
<protein>
    <submittedName>
        <fullName evidence="2">Uncharacterized protein</fullName>
    </submittedName>
</protein>
<evidence type="ECO:0000256" key="1">
    <source>
        <dbReference type="SAM" id="MobiDB-lite"/>
    </source>
</evidence>
<accession>A0A1V2VQG5</accession>
<organism evidence="2 3">
    <name type="scientific">Burkholderia cenocepacia</name>
    <dbReference type="NCBI Taxonomy" id="95486"/>
    <lineage>
        <taxon>Bacteria</taxon>
        <taxon>Pseudomonadati</taxon>
        <taxon>Pseudomonadota</taxon>
        <taxon>Betaproteobacteria</taxon>
        <taxon>Burkholderiales</taxon>
        <taxon>Burkholderiaceae</taxon>
        <taxon>Burkholderia</taxon>
        <taxon>Burkholderia cepacia complex</taxon>
    </lineage>
</organism>
<name>A0A1V2VQG5_9BURK</name>
<gene>
    <name evidence="2" type="ORF">A8E72_39930</name>
</gene>
<evidence type="ECO:0000313" key="3">
    <source>
        <dbReference type="Proteomes" id="UP000188543"/>
    </source>
</evidence>
<evidence type="ECO:0000313" key="2">
    <source>
        <dbReference type="EMBL" id="ONU73587.1"/>
    </source>
</evidence>
<feature type="region of interest" description="Disordered" evidence="1">
    <location>
        <begin position="1"/>
        <end position="36"/>
    </location>
</feature>
<proteinExistence type="predicted"/>
<dbReference type="OrthoDB" id="9894532at2"/>
<comment type="caution">
    <text evidence="2">The sequence shown here is derived from an EMBL/GenBank/DDBJ whole genome shotgun (WGS) entry which is preliminary data.</text>
</comment>
<dbReference type="AlphaFoldDB" id="A0A1V2VQG5"/>